<reference evidence="3 5" key="2">
    <citation type="submission" date="2019-04" db="EMBL/GenBank/DDBJ databases">
        <title>Comparative genomics of Aeromonas veronii strains pathogenic to fish.</title>
        <authorList>
            <person name="Cascarano M.C."/>
            <person name="Smyrli M."/>
            <person name="Katharios P."/>
        </authorList>
    </citation>
    <scope>NUCLEOTIDE SEQUENCE [LARGE SCALE GENOMIC DNA]</scope>
    <source>
        <strain evidence="3 5">XU1</strain>
    </source>
</reference>
<evidence type="ECO:0000313" key="2">
    <source>
        <dbReference type="EMBL" id="ANB53276.1"/>
    </source>
</evidence>
<gene>
    <name evidence="3" type="ORF">E8Q35_13215</name>
    <name evidence="2" type="ORF">WM43_11675</name>
</gene>
<dbReference type="EMBL" id="SSUX01000009">
    <property type="protein sequence ID" value="THJ44755.1"/>
    <property type="molecule type" value="Genomic_DNA"/>
</dbReference>
<name>A0A165SGI6_AERVE</name>
<evidence type="ECO:0000313" key="3">
    <source>
        <dbReference type="EMBL" id="THJ44755.1"/>
    </source>
</evidence>
<keyword evidence="1" id="KW-0812">Transmembrane</keyword>
<protein>
    <submittedName>
        <fullName evidence="3">Uncharacterized protein</fullName>
    </submittedName>
</protein>
<dbReference type="EMBL" id="CP014774">
    <property type="protein sequence ID" value="ANB53276.1"/>
    <property type="molecule type" value="Genomic_DNA"/>
</dbReference>
<accession>A0A165SGI6</accession>
<sequence length="71" mass="7797">MKKQLGEYLHVLAIIFPLTLLIPRWMAPLLARWQLDPAAPVAVLLIDSVIVACAVFVLLPALHKLTGRLSG</sequence>
<feature type="transmembrane region" description="Helical" evidence="1">
    <location>
        <begin position="7"/>
        <end position="26"/>
    </location>
</feature>
<dbReference type="Proteomes" id="UP000309618">
    <property type="component" value="Unassembled WGS sequence"/>
</dbReference>
<reference evidence="2 4" key="1">
    <citation type="journal article" date="2016" name="J. Clin. Microbiol.">
        <title>Detection and Whole-Genome Sequencing of Carbapenemase-Producing Aeromonas hydrophila Isolates from Routine Perirectal Surveillance Culture.</title>
        <authorList>
            <person name="Hughes H.Y."/>
            <person name="Conlan S.P."/>
            <person name="Lau A.F."/>
            <person name="Dekker J.P."/>
            <person name="Michelin A.V."/>
            <person name="Youn J.H."/>
            <person name="Henderson D.K."/>
            <person name="Frank K.M."/>
            <person name="Segre J.A."/>
            <person name="Palmore T.N."/>
        </authorList>
    </citation>
    <scope>NUCLEOTIDE SEQUENCE [LARGE SCALE GENOMIC DNA]</scope>
    <source>
        <strain evidence="2 4">AVNIH1</strain>
    </source>
</reference>
<dbReference type="Proteomes" id="UP000076809">
    <property type="component" value="Chromosome"/>
</dbReference>
<organism evidence="3 5">
    <name type="scientific">Aeromonas veronii</name>
    <dbReference type="NCBI Taxonomy" id="654"/>
    <lineage>
        <taxon>Bacteria</taxon>
        <taxon>Pseudomonadati</taxon>
        <taxon>Pseudomonadota</taxon>
        <taxon>Gammaproteobacteria</taxon>
        <taxon>Aeromonadales</taxon>
        <taxon>Aeromonadaceae</taxon>
        <taxon>Aeromonas</taxon>
    </lineage>
</organism>
<proteinExistence type="predicted"/>
<keyword evidence="1" id="KW-0472">Membrane</keyword>
<evidence type="ECO:0000256" key="1">
    <source>
        <dbReference type="SAM" id="Phobius"/>
    </source>
</evidence>
<feature type="transmembrane region" description="Helical" evidence="1">
    <location>
        <begin position="38"/>
        <end position="62"/>
    </location>
</feature>
<keyword evidence="1" id="KW-1133">Transmembrane helix</keyword>
<evidence type="ECO:0000313" key="5">
    <source>
        <dbReference type="Proteomes" id="UP000309618"/>
    </source>
</evidence>
<dbReference type="RefSeq" id="WP_033114723.1">
    <property type="nucleotide sequence ID" value="NZ_AP022281.1"/>
</dbReference>
<evidence type="ECO:0000313" key="4">
    <source>
        <dbReference type="Proteomes" id="UP000076809"/>
    </source>
</evidence>
<dbReference type="GeneID" id="69551627"/>
<dbReference type="AlphaFoldDB" id="A0A165SGI6"/>